<reference evidence="2 3" key="1">
    <citation type="journal article" date="2019" name="Sci. Rep.">
        <title>Orb-weaving spider Araneus ventricosus genome elucidates the spidroin gene catalogue.</title>
        <authorList>
            <person name="Kono N."/>
            <person name="Nakamura H."/>
            <person name="Ohtoshi R."/>
            <person name="Moran D.A.P."/>
            <person name="Shinohara A."/>
            <person name="Yoshida Y."/>
            <person name="Fujiwara M."/>
            <person name="Mori M."/>
            <person name="Tomita M."/>
            <person name="Arakawa K."/>
        </authorList>
    </citation>
    <scope>NUCLEOTIDE SEQUENCE [LARGE SCALE GENOMIC DNA]</scope>
</reference>
<keyword evidence="3" id="KW-1185">Reference proteome</keyword>
<dbReference type="Proteomes" id="UP000499080">
    <property type="component" value="Unassembled WGS sequence"/>
</dbReference>
<keyword evidence="1" id="KW-0472">Membrane</keyword>
<sequence>MESHKKHDIKYFRCLRSNDGDGKIEFQRFSDSSEVVESTEPREPKSRTYRRERAYGEEEGMVLLARHAAPKRRAIRNMILSTSVVSVAMMGWGGGIPKAFRLE</sequence>
<name>A0A4Y2WSL3_ARAVE</name>
<keyword evidence="1" id="KW-0812">Transmembrane</keyword>
<protein>
    <submittedName>
        <fullName evidence="2">Uncharacterized protein</fullName>
    </submittedName>
</protein>
<evidence type="ECO:0000313" key="3">
    <source>
        <dbReference type="Proteomes" id="UP000499080"/>
    </source>
</evidence>
<organism evidence="2 3">
    <name type="scientific">Araneus ventricosus</name>
    <name type="common">Orbweaver spider</name>
    <name type="synonym">Epeira ventricosa</name>
    <dbReference type="NCBI Taxonomy" id="182803"/>
    <lineage>
        <taxon>Eukaryota</taxon>
        <taxon>Metazoa</taxon>
        <taxon>Ecdysozoa</taxon>
        <taxon>Arthropoda</taxon>
        <taxon>Chelicerata</taxon>
        <taxon>Arachnida</taxon>
        <taxon>Araneae</taxon>
        <taxon>Araneomorphae</taxon>
        <taxon>Entelegynae</taxon>
        <taxon>Araneoidea</taxon>
        <taxon>Araneidae</taxon>
        <taxon>Araneus</taxon>
    </lineage>
</organism>
<evidence type="ECO:0000313" key="2">
    <source>
        <dbReference type="EMBL" id="GBO40141.1"/>
    </source>
</evidence>
<evidence type="ECO:0000256" key="1">
    <source>
        <dbReference type="SAM" id="Phobius"/>
    </source>
</evidence>
<gene>
    <name evidence="2" type="ORF">AVEN_87610_1</name>
</gene>
<accession>A0A4Y2WSL3</accession>
<dbReference type="AlphaFoldDB" id="A0A4Y2WSL3"/>
<dbReference type="EMBL" id="BGPR01065321">
    <property type="protein sequence ID" value="GBO40141.1"/>
    <property type="molecule type" value="Genomic_DNA"/>
</dbReference>
<feature type="transmembrane region" description="Helical" evidence="1">
    <location>
        <begin position="74"/>
        <end position="93"/>
    </location>
</feature>
<proteinExistence type="predicted"/>
<comment type="caution">
    <text evidence="2">The sequence shown here is derived from an EMBL/GenBank/DDBJ whole genome shotgun (WGS) entry which is preliminary data.</text>
</comment>
<keyword evidence="1" id="KW-1133">Transmembrane helix</keyword>